<name>A0A6J4VJ17_9DEIN</name>
<evidence type="ECO:0000313" key="1">
    <source>
        <dbReference type="EMBL" id="CAA9580580.1"/>
    </source>
</evidence>
<evidence type="ECO:0008006" key="2">
    <source>
        <dbReference type="Google" id="ProtNLM"/>
    </source>
</evidence>
<accession>A0A6J4VJ17</accession>
<dbReference type="AlphaFoldDB" id="A0A6J4VJ17"/>
<protein>
    <recommendedName>
        <fullName evidence="2">FRG domain-containing protein</fullName>
    </recommendedName>
</protein>
<sequence length="58" mass="6906">MTAWHGKRPELWRRIIIPAELKWEVRDKLDQANATEQVLFPGLDGLSRWLARTYSNRD</sequence>
<gene>
    <name evidence="1" type="ORF">AVDCRST_MAG86-2694</name>
</gene>
<proteinExistence type="predicted"/>
<dbReference type="EMBL" id="CADCWP010000247">
    <property type="protein sequence ID" value="CAA9580580.1"/>
    <property type="molecule type" value="Genomic_DNA"/>
</dbReference>
<organism evidence="1">
    <name type="scientific">uncultured Truepera sp</name>
    <dbReference type="NCBI Taxonomy" id="543023"/>
    <lineage>
        <taxon>Bacteria</taxon>
        <taxon>Thermotogati</taxon>
        <taxon>Deinococcota</taxon>
        <taxon>Deinococci</taxon>
        <taxon>Trueperales</taxon>
        <taxon>Trueperaceae</taxon>
        <taxon>Truepera</taxon>
        <taxon>environmental samples</taxon>
    </lineage>
</organism>
<reference evidence="1" key="1">
    <citation type="submission" date="2020-02" db="EMBL/GenBank/DDBJ databases">
        <authorList>
            <person name="Meier V. D."/>
        </authorList>
    </citation>
    <scope>NUCLEOTIDE SEQUENCE</scope>
    <source>
        <strain evidence="1">AVDCRST_MAG86</strain>
    </source>
</reference>